<dbReference type="AlphaFoldDB" id="A0A8R1HLK8"/>
<reference evidence="2" key="2">
    <citation type="submission" date="2022-06" db="UniProtKB">
        <authorList>
            <consortium name="EnsemblMetazoa"/>
        </authorList>
    </citation>
    <scope>IDENTIFICATION</scope>
    <source>
        <strain evidence="2">DF5081</strain>
    </source>
</reference>
<feature type="compositionally biased region" description="Basic and acidic residues" evidence="1">
    <location>
        <begin position="34"/>
        <end position="56"/>
    </location>
</feature>
<feature type="region of interest" description="Disordered" evidence="1">
    <location>
        <begin position="34"/>
        <end position="119"/>
    </location>
</feature>
<feature type="compositionally biased region" description="Basic and acidic residues" evidence="1">
    <location>
        <begin position="69"/>
        <end position="115"/>
    </location>
</feature>
<evidence type="ECO:0000256" key="1">
    <source>
        <dbReference type="SAM" id="MobiDB-lite"/>
    </source>
</evidence>
<dbReference type="EnsemblMetazoa" id="CJA03245.1">
    <property type="protein sequence ID" value="CJA03245.1"/>
    <property type="gene ID" value="WBGene00122449"/>
</dbReference>
<protein>
    <submittedName>
        <fullName evidence="2">Uncharacterized protein</fullName>
    </submittedName>
</protein>
<sequence length="208" mass="24349">MERNDIVTAVNELAATVNAMRLEDHRDYARGDQSRERFRRYDNSRHRYSSRDYSRERHPRREHSRHQPPARDHSKDRSSKKDNFRRQSPESEPRRDRNHYRRDNSRQWRRDENRPNRGRSIHKAKTNFLFASVVMALVSLSACETFYDCNTTVGGIFIATPTTNSDTPTPPSPLLQPSLEYVATLPCPSWIHCVPPGSLSTTRTKKLE</sequence>
<keyword evidence="3" id="KW-1185">Reference proteome</keyword>
<accession>A0A8R1HLK8</accession>
<feature type="compositionally biased region" description="Basic residues" evidence="1">
    <location>
        <begin position="57"/>
        <end position="68"/>
    </location>
</feature>
<organism evidence="2 3">
    <name type="scientific">Caenorhabditis japonica</name>
    <dbReference type="NCBI Taxonomy" id="281687"/>
    <lineage>
        <taxon>Eukaryota</taxon>
        <taxon>Metazoa</taxon>
        <taxon>Ecdysozoa</taxon>
        <taxon>Nematoda</taxon>
        <taxon>Chromadorea</taxon>
        <taxon>Rhabditida</taxon>
        <taxon>Rhabditina</taxon>
        <taxon>Rhabditomorpha</taxon>
        <taxon>Rhabditoidea</taxon>
        <taxon>Rhabditidae</taxon>
        <taxon>Peloderinae</taxon>
        <taxon>Caenorhabditis</taxon>
    </lineage>
</organism>
<name>A0A8R1HLK8_CAEJA</name>
<evidence type="ECO:0000313" key="3">
    <source>
        <dbReference type="Proteomes" id="UP000005237"/>
    </source>
</evidence>
<evidence type="ECO:0000313" key="2">
    <source>
        <dbReference type="EnsemblMetazoa" id="CJA03245.1"/>
    </source>
</evidence>
<proteinExistence type="predicted"/>
<reference evidence="3" key="1">
    <citation type="submission" date="2010-08" db="EMBL/GenBank/DDBJ databases">
        <authorList>
            <consortium name="Caenorhabditis japonica Sequencing Consortium"/>
            <person name="Wilson R.K."/>
        </authorList>
    </citation>
    <scope>NUCLEOTIDE SEQUENCE [LARGE SCALE GENOMIC DNA]</scope>
    <source>
        <strain evidence="3">DF5081</strain>
    </source>
</reference>
<dbReference type="Proteomes" id="UP000005237">
    <property type="component" value="Unassembled WGS sequence"/>
</dbReference>